<reference evidence="2" key="1">
    <citation type="submission" date="2018-05" db="EMBL/GenBank/DDBJ databases">
        <authorList>
            <person name="Lanie J.A."/>
            <person name="Ng W.-L."/>
            <person name="Kazmierczak K.M."/>
            <person name="Andrzejewski T.M."/>
            <person name="Davidsen T.M."/>
            <person name="Wayne K.J."/>
            <person name="Tettelin H."/>
            <person name="Glass J.I."/>
            <person name="Rusch D."/>
            <person name="Podicherti R."/>
            <person name="Tsui H.-C.T."/>
            <person name="Winkler M.E."/>
        </authorList>
    </citation>
    <scope>NUCLEOTIDE SEQUENCE</scope>
</reference>
<organism evidence="2">
    <name type="scientific">marine metagenome</name>
    <dbReference type="NCBI Taxonomy" id="408172"/>
    <lineage>
        <taxon>unclassified sequences</taxon>
        <taxon>metagenomes</taxon>
        <taxon>ecological metagenomes</taxon>
    </lineage>
</organism>
<feature type="region of interest" description="Disordered" evidence="1">
    <location>
        <begin position="21"/>
        <end position="49"/>
    </location>
</feature>
<accession>A0A382PZ98</accession>
<name>A0A382PZ98_9ZZZZ</name>
<evidence type="ECO:0000256" key="1">
    <source>
        <dbReference type="SAM" id="MobiDB-lite"/>
    </source>
</evidence>
<dbReference type="EMBL" id="UINC01110460">
    <property type="protein sequence ID" value="SVC77978.1"/>
    <property type="molecule type" value="Genomic_DNA"/>
</dbReference>
<evidence type="ECO:0000313" key="2">
    <source>
        <dbReference type="EMBL" id="SVC77978.1"/>
    </source>
</evidence>
<proteinExistence type="predicted"/>
<sequence length="96" mass="11102">LVERGTATDDTEFQQRVDRFEQAQAEQDRLTAEANAEKRRQEDRSERLETTFEENELLIADRTEQLNTRLGSLRELFGVLQQVAGDARSLFENSIT</sequence>
<dbReference type="AlphaFoldDB" id="A0A382PZ98"/>
<protein>
    <submittedName>
        <fullName evidence="2">Uncharacterized protein</fullName>
    </submittedName>
</protein>
<gene>
    <name evidence="2" type="ORF">METZ01_LOCUS330832</name>
</gene>
<feature type="non-terminal residue" evidence="2">
    <location>
        <position position="96"/>
    </location>
</feature>
<feature type="non-terminal residue" evidence="2">
    <location>
        <position position="1"/>
    </location>
</feature>